<name>A0A1E4TQD6_PACTA</name>
<dbReference type="AlphaFoldDB" id="A0A1E4TQD6"/>
<keyword evidence="2" id="KW-1185">Reference proteome</keyword>
<proteinExistence type="predicted"/>
<dbReference type="Pfam" id="PF22044">
    <property type="entry name" value="SPO24"/>
    <property type="match status" value="1"/>
</dbReference>
<protein>
    <submittedName>
        <fullName evidence="1">Uncharacterized protein</fullName>
    </submittedName>
</protein>
<accession>A0A1E4TQD6</accession>
<reference evidence="2" key="1">
    <citation type="submission" date="2016-05" db="EMBL/GenBank/DDBJ databases">
        <title>Comparative genomics of biotechnologically important yeasts.</title>
        <authorList>
            <consortium name="DOE Joint Genome Institute"/>
            <person name="Riley R."/>
            <person name="Haridas S."/>
            <person name="Wolfe K.H."/>
            <person name="Lopes M.R."/>
            <person name="Hittinger C.T."/>
            <person name="Goker M."/>
            <person name="Salamov A."/>
            <person name="Wisecaver J."/>
            <person name="Long T.M."/>
            <person name="Aerts A.L."/>
            <person name="Barry K."/>
            <person name="Choi C."/>
            <person name="Clum A."/>
            <person name="Coughlan A.Y."/>
            <person name="Deshpande S."/>
            <person name="Douglass A.P."/>
            <person name="Hanson S.J."/>
            <person name="Klenk H.-P."/>
            <person name="Labutti K."/>
            <person name="Lapidus A."/>
            <person name="Lindquist E."/>
            <person name="Lipzen A."/>
            <person name="Meier-Kolthoff J.P."/>
            <person name="Ohm R.A."/>
            <person name="Otillar R.P."/>
            <person name="Pangilinan J."/>
            <person name="Peng Y."/>
            <person name="Rokas A."/>
            <person name="Rosa C.A."/>
            <person name="Scheuner C."/>
            <person name="Sibirny A.A."/>
            <person name="Slot J.C."/>
            <person name="Stielow J.B."/>
            <person name="Sun H."/>
            <person name="Kurtzman C.P."/>
            <person name="Blackwell M."/>
            <person name="Grigoriev I.V."/>
            <person name="Jeffries T.W."/>
        </authorList>
    </citation>
    <scope>NUCLEOTIDE SEQUENCE [LARGE SCALE GENOMIC DNA]</scope>
    <source>
        <strain evidence="2">NRRL Y-2460</strain>
    </source>
</reference>
<evidence type="ECO:0000313" key="1">
    <source>
        <dbReference type="EMBL" id="ODV93888.1"/>
    </source>
</evidence>
<evidence type="ECO:0000313" key="2">
    <source>
        <dbReference type="Proteomes" id="UP000094236"/>
    </source>
</evidence>
<organism evidence="1 2">
    <name type="scientific">Pachysolen tannophilus NRRL Y-2460</name>
    <dbReference type="NCBI Taxonomy" id="669874"/>
    <lineage>
        <taxon>Eukaryota</taxon>
        <taxon>Fungi</taxon>
        <taxon>Dikarya</taxon>
        <taxon>Ascomycota</taxon>
        <taxon>Saccharomycotina</taxon>
        <taxon>Pichiomycetes</taxon>
        <taxon>Pachysolenaceae</taxon>
        <taxon>Pachysolen</taxon>
    </lineage>
</organism>
<dbReference type="InterPro" id="IPR054415">
    <property type="entry name" value="SPO24"/>
</dbReference>
<dbReference type="Proteomes" id="UP000094236">
    <property type="component" value="Unassembled WGS sequence"/>
</dbReference>
<dbReference type="OrthoDB" id="4068688at2759"/>
<dbReference type="EMBL" id="KV454017">
    <property type="protein sequence ID" value="ODV93888.1"/>
    <property type="molecule type" value="Genomic_DNA"/>
</dbReference>
<sequence length="54" mass="5785">MPANNKIKYLPLSNSVSKPFIIPNVSPVSKQYIAGDQVCDPVLGKVSGVKHTGF</sequence>
<gene>
    <name evidence="1" type="ORF">PACTADRAFT_51635</name>
</gene>